<dbReference type="Proteomes" id="UP001139522">
    <property type="component" value="Unassembled WGS sequence"/>
</dbReference>
<gene>
    <name evidence="1" type="ORF">M3I01_013385</name>
</gene>
<reference evidence="1" key="1">
    <citation type="submission" date="2023-01" db="EMBL/GenBank/DDBJ databases">
        <title>Psychroserpens sp. MSW6 and Marinomonas sp. RSW2, isolated from seawater.</title>
        <authorList>
            <person name="Kristyanto S."/>
            <person name="Jung J."/>
            <person name="Kim J.M."/>
            <person name="Jeon C.O."/>
        </authorList>
    </citation>
    <scope>NUCLEOTIDE SEQUENCE</scope>
    <source>
        <strain evidence="1">RSW2</strain>
    </source>
</reference>
<comment type="caution">
    <text evidence="1">The sequence shown here is derived from an EMBL/GenBank/DDBJ whole genome shotgun (WGS) entry which is preliminary data.</text>
</comment>
<accession>A0ABT5WGE2</accession>
<name>A0ABT5WGE2_9GAMM</name>
<dbReference type="EMBL" id="JAMZEG020000003">
    <property type="protein sequence ID" value="MDE8603890.1"/>
    <property type="molecule type" value="Genomic_DNA"/>
</dbReference>
<dbReference type="RefSeq" id="WP_255896382.1">
    <property type="nucleotide sequence ID" value="NZ_JAMZEG020000003.1"/>
</dbReference>
<protein>
    <submittedName>
        <fullName evidence="1">Uncharacterized protein</fullName>
    </submittedName>
</protein>
<evidence type="ECO:0000313" key="1">
    <source>
        <dbReference type="EMBL" id="MDE8603890.1"/>
    </source>
</evidence>
<evidence type="ECO:0000313" key="2">
    <source>
        <dbReference type="Proteomes" id="UP001139522"/>
    </source>
</evidence>
<keyword evidence="2" id="KW-1185">Reference proteome</keyword>
<organism evidence="1 2">
    <name type="scientific">Marinomonas maritima</name>
    <dbReference type="NCBI Taxonomy" id="2940935"/>
    <lineage>
        <taxon>Bacteria</taxon>
        <taxon>Pseudomonadati</taxon>
        <taxon>Pseudomonadota</taxon>
        <taxon>Gammaproteobacteria</taxon>
        <taxon>Oceanospirillales</taxon>
        <taxon>Oceanospirillaceae</taxon>
        <taxon>Marinomonas</taxon>
    </lineage>
</organism>
<proteinExistence type="predicted"/>
<sequence>MADNIKTGDLPSWLKDAEITKLKDAAGKYWQSVSSWMRLPLEQLDPINCHPVVLRLYAYERDVDRFVTEPDSLYRLRVATAVSNTRDAGELVGMEQIVKRFGEVIGGTIERDPDKDWDVITLILENGVLTKDWELGRFIIRQYGRTCRRYEFLLLDMIDSVLVGGAEGGIDTVTSEAPLFVPKFEESVSVPVHISFNSADISRDHIRGFSWL</sequence>